<evidence type="ECO:0000313" key="3">
    <source>
        <dbReference type="Proteomes" id="UP001367508"/>
    </source>
</evidence>
<dbReference type="PROSITE" id="PS50053">
    <property type="entry name" value="UBIQUITIN_2"/>
    <property type="match status" value="1"/>
</dbReference>
<evidence type="ECO:0000313" key="2">
    <source>
        <dbReference type="EMBL" id="KAK7359273.1"/>
    </source>
</evidence>
<comment type="caution">
    <text evidence="2">The sequence shown here is derived from an EMBL/GenBank/DDBJ whole genome shotgun (WGS) entry which is preliminary data.</text>
</comment>
<dbReference type="Proteomes" id="UP001367508">
    <property type="component" value="Unassembled WGS sequence"/>
</dbReference>
<dbReference type="InterPro" id="IPR000626">
    <property type="entry name" value="Ubiquitin-like_dom"/>
</dbReference>
<organism evidence="2 3">
    <name type="scientific">Canavalia gladiata</name>
    <name type="common">Sword bean</name>
    <name type="synonym">Dolichos gladiatus</name>
    <dbReference type="NCBI Taxonomy" id="3824"/>
    <lineage>
        <taxon>Eukaryota</taxon>
        <taxon>Viridiplantae</taxon>
        <taxon>Streptophyta</taxon>
        <taxon>Embryophyta</taxon>
        <taxon>Tracheophyta</taxon>
        <taxon>Spermatophyta</taxon>
        <taxon>Magnoliopsida</taxon>
        <taxon>eudicotyledons</taxon>
        <taxon>Gunneridae</taxon>
        <taxon>Pentapetalae</taxon>
        <taxon>rosids</taxon>
        <taxon>fabids</taxon>
        <taxon>Fabales</taxon>
        <taxon>Fabaceae</taxon>
        <taxon>Papilionoideae</taxon>
        <taxon>50 kb inversion clade</taxon>
        <taxon>NPAAA clade</taxon>
        <taxon>indigoferoid/millettioid clade</taxon>
        <taxon>Phaseoleae</taxon>
        <taxon>Canavalia</taxon>
    </lineage>
</organism>
<gene>
    <name evidence="2" type="ORF">VNO77_01226</name>
</gene>
<dbReference type="EMBL" id="JAYMYQ010000001">
    <property type="protein sequence ID" value="KAK7359273.1"/>
    <property type="molecule type" value="Genomic_DNA"/>
</dbReference>
<dbReference type="AlphaFoldDB" id="A0AAN9MXD1"/>
<protein>
    <recommendedName>
        <fullName evidence="1">Ubiquitin-like domain-containing protein</fullName>
    </recommendedName>
</protein>
<keyword evidence="3" id="KW-1185">Reference proteome</keyword>
<feature type="domain" description="Ubiquitin-like" evidence="1">
    <location>
        <begin position="29"/>
        <end position="104"/>
    </location>
</feature>
<accession>A0AAN9MXD1</accession>
<dbReference type="Pfam" id="PF11976">
    <property type="entry name" value="Rad60-SLD"/>
    <property type="match status" value="1"/>
</dbReference>
<reference evidence="2 3" key="1">
    <citation type="submission" date="2024-01" db="EMBL/GenBank/DDBJ databases">
        <title>The genomes of 5 underutilized Papilionoideae crops provide insights into root nodulation and disease resistanc.</title>
        <authorList>
            <person name="Jiang F."/>
        </authorList>
    </citation>
    <scope>NUCLEOTIDE SEQUENCE [LARGE SCALE GENOMIC DNA]</scope>
    <source>
        <strain evidence="2">LVBAO_FW01</strain>
        <tissue evidence="2">Leaves</tissue>
    </source>
</reference>
<dbReference type="Gene3D" id="3.10.20.90">
    <property type="entry name" value="Phosphatidylinositol 3-kinase Catalytic Subunit, Chain A, domain 1"/>
    <property type="match status" value="1"/>
</dbReference>
<dbReference type="SUPFAM" id="SSF54236">
    <property type="entry name" value="Ubiquitin-like"/>
    <property type="match status" value="1"/>
</dbReference>
<dbReference type="InterPro" id="IPR029071">
    <property type="entry name" value="Ubiquitin-like_domsf"/>
</dbReference>
<dbReference type="FunFam" id="3.10.20.90:FF:000407">
    <property type="entry name" value="Small ubiquitin-related modifier 2 isoform A"/>
    <property type="match status" value="1"/>
</dbReference>
<dbReference type="InterPro" id="IPR022617">
    <property type="entry name" value="Rad60/SUMO-like_dom"/>
</dbReference>
<evidence type="ECO:0000259" key="1">
    <source>
        <dbReference type="PROSITE" id="PS50053"/>
    </source>
</evidence>
<sequence length="114" mass="12974">MQKTMTTSASARANKRKSPDEVVNDITHISLSIKSMDGRQLYFRVNQDTQLLKVFKEYCERKELEFDTMQFLYEGSHVRGRDTPKTLNMENGAEIYAARHQIGGGVAALNFQLG</sequence>
<proteinExistence type="predicted"/>
<name>A0AAN9MXD1_CANGL</name>
<dbReference type="PANTHER" id="PTHR10562">
    <property type="entry name" value="SMALL UBIQUITIN-RELATED MODIFIER"/>
    <property type="match status" value="1"/>
</dbReference>